<dbReference type="EMBL" id="RZHH01000002">
    <property type="protein sequence ID" value="RYJ15408.1"/>
    <property type="molecule type" value="Genomic_DNA"/>
</dbReference>
<name>A0A482TJK9_9EURY</name>
<evidence type="ECO:0000313" key="2">
    <source>
        <dbReference type="EMBL" id="RYJ15408.1"/>
    </source>
</evidence>
<feature type="transmembrane region" description="Helical" evidence="1">
    <location>
        <begin position="115"/>
        <end position="139"/>
    </location>
</feature>
<sequence>MWRPSYRTAGPLLGLSALCLLIAAVPLAVWPAPQPGDSYVFAPPLFSAIWMQRIAQPFLTVSANVLVIVGLGALFKRDGTSLSNLRSVSGLVTVFGTSIILFGSLLVTTAGLDEIMSYVLGLLAQAIGLVLTLPGLVGWGAGYLRADNMRLGIALAGAPLLTCAYLGVSLLGVQFTPIADLLLITPTSAMALVVGYDLWADSASSSAAHHQSKS</sequence>
<feature type="transmembrane region" description="Helical" evidence="1">
    <location>
        <begin position="55"/>
        <end position="75"/>
    </location>
</feature>
<proteinExistence type="predicted"/>
<evidence type="ECO:0000256" key="1">
    <source>
        <dbReference type="SAM" id="Phobius"/>
    </source>
</evidence>
<keyword evidence="1" id="KW-0812">Transmembrane</keyword>
<dbReference type="Proteomes" id="UP000294028">
    <property type="component" value="Unassembled WGS sequence"/>
</dbReference>
<feature type="transmembrane region" description="Helical" evidence="1">
    <location>
        <begin position="87"/>
        <end position="109"/>
    </location>
</feature>
<feature type="transmembrane region" description="Helical" evidence="1">
    <location>
        <begin position="151"/>
        <end position="175"/>
    </location>
</feature>
<evidence type="ECO:0000313" key="3">
    <source>
        <dbReference type="Proteomes" id="UP000294028"/>
    </source>
</evidence>
<organism evidence="2 3">
    <name type="scientific">Halogeometricum borinquense</name>
    <dbReference type="NCBI Taxonomy" id="60847"/>
    <lineage>
        <taxon>Archaea</taxon>
        <taxon>Methanobacteriati</taxon>
        <taxon>Methanobacteriota</taxon>
        <taxon>Stenosarchaea group</taxon>
        <taxon>Halobacteria</taxon>
        <taxon>Halobacteriales</taxon>
        <taxon>Haloferacaceae</taxon>
        <taxon>Halogeometricum</taxon>
    </lineage>
</organism>
<reference evidence="2 3" key="1">
    <citation type="submission" date="2018-12" db="EMBL/GenBank/DDBJ databases">
        <title>Genome analysis provides insights into bioremediation potentialities of Halogeometricum borinquense strain N11.</title>
        <authorList>
            <person name="Najjari A."/>
            <person name="Youssef N."/>
            <person name="Fhoula I."/>
            <person name="Ben Dhia O."/>
            <person name="Mahjoubi M."/>
            <person name="Ouzari H.I."/>
            <person name="Cherif A."/>
        </authorList>
    </citation>
    <scope>NUCLEOTIDE SEQUENCE [LARGE SCALE GENOMIC DNA]</scope>
    <source>
        <strain evidence="2 3">N11</strain>
    </source>
</reference>
<evidence type="ECO:0008006" key="4">
    <source>
        <dbReference type="Google" id="ProtNLM"/>
    </source>
</evidence>
<dbReference type="AlphaFoldDB" id="A0A482TJK9"/>
<keyword evidence="1" id="KW-1133">Transmembrane helix</keyword>
<protein>
    <recommendedName>
        <fullName evidence="4">DUF998 domain-containing protein</fullName>
    </recommendedName>
</protein>
<gene>
    <name evidence="2" type="ORF">ELS19_10340</name>
</gene>
<feature type="transmembrane region" description="Helical" evidence="1">
    <location>
        <begin position="181"/>
        <end position="199"/>
    </location>
</feature>
<comment type="caution">
    <text evidence="2">The sequence shown here is derived from an EMBL/GenBank/DDBJ whole genome shotgun (WGS) entry which is preliminary data.</text>
</comment>
<keyword evidence="1" id="KW-0472">Membrane</keyword>
<accession>A0A482TJK9</accession>